<gene>
    <name evidence="2" type="ORF">M407DRAFT_11477</name>
</gene>
<protein>
    <recommendedName>
        <fullName evidence="1">F-box domain-containing protein</fullName>
    </recommendedName>
</protein>
<dbReference type="Gene3D" id="1.20.1280.50">
    <property type="match status" value="1"/>
</dbReference>
<dbReference type="PROSITE" id="PS50181">
    <property type="entry name" value="FBOX"/>
    <property type="match status" value="1"/>
</dbReference>
<reference evidence="2 3" key="1">
    <citation type="submission" date="2014-04" db="EMBL/GenBank/DDBJ databases">
        <authorList>
            <consortium name="DOE Joint Genome Institute"/>
            <person name="Kuo A."/>
            <person name="Girlanda M."/>
            <person name="Perotto S."/>
            <person name="Kohler A."/>
            <person name="Nagy L.G."/>
            <person name="Floudas D."/>
            <person name="Copeland A."/>
            <person name="Barry K.W."/>
            <person name="Cichocki N."/>
            <person name="Veneault-Fourrey C."/>
            <person name="LaButti K."/>
            <person name="Lindquist E.A."/>
            <person name="Lipzen A."/>
            <person name="Lundell T."/>
            <person name="Morin E."/>
            <person name="Murat C."/>
            <person name="Sun H."/>
            <person name="Tunlid A."/>
            <person name="Henrissat B."/>
            <person name="Grigoriev I.V."/>
            <person name="Hibbett D.S."/>
            <person name="Martin F."/>
            <person name="Nordberg H.P."/>
            <person name="Cantor M.N."/>
            <person name="Hua S.X."/>
        </authorList>
    </citation>
    <scope>NUCLEOTIDE SEQUENCE [LARGE SCALE GENOMIC DNA]</scope>
    <source>
        <strain evidence="2 3">MUT 4182</strain>
    </source>
</reference>
<dbReference type="Pfam" id="PF12937">
    <property type="entry name" value="F-box-like"/>
    <property type="match status" value="1"/>
</dbReference>
<dbReference type="PANTHER" id="PTHR47186">
    <property type="entry name" value="LEUCINE-RICH REPEAT-CONTAINING PROTEIN 57"/>
    <property type="match status" value="1"/>
</dbReference>
<proteinExistence type="predicted"/>
<evidence type="ECO:0000259" key="1">
    <source>
        <dbReference type="PROSITE" id="PS50181"/>
    </source>
</evidence>
<dbReference type="InterPro" id="IPR036047">
    <property type="entry name" value="F-box-like_dom_sf"/>
</dbReference>
<dbReference type="Gene3D" id="3.80.10.10">
    <property type="entry name" value="Ribonuclease Inhibitor"/>
    <property type="match status" value="1"/>
</dbReference>
<dbReference type="InterPro" id="IPR032675">
    <property type="entry name" value="LRR_dom_sf"/>
</dbReference>
<name>A0A0C3PW93_9AGAM</name>
<dbReference type="SUPFAM" id="SSF81383">
    <property type="entry name" value="F-box domain"/>
    <property type="match status" value="1"/>
</dbReference>
<evidence type="ECO:0000313" key="3">
    <source>
        <dbReference type="Proteomes" id="UP000054248"/>
    </source>
</evidence>
<dbReference type="EMBL" id="KN823231">
    <property type="protein sequence ID" value="KIO19265.1"/>
    <property type="molecule type" value="Genomic_DNA"/>
</dbReference>
<reference evidence="3" key="2">
    <citation type="submission" date="2015-01" db="EMBL/GenBank/DDBJ databases">
        <title>Evolutionary Origins and Diversification of the Mycorrhizal Mutualists.</title>
        <authorList>
            <consortium name="DOE Joint Genome Institute"/>
            <consortium name="Mycorrhizal Genomics Consortium"/>
            <person name="Kohler A."/>
            <person name="Kuo A."/>
            <person name="Nagy L.G."/>
            <person name="Floudas D."/>
            <person name="Copeland A."/>
            <person name="Barry K.W."/>
            <person name="Cichocki N."/>
            <person name="Veneault-Fourrey C."/>
            <person name="LaButti K."/>
            <person name="Lindquist E.A."/>
            <person name="Lipzen A."/>
            <person name="Lundell T."/>
            <person name="Morin E."/>
            <person name="Murat C."/>
            <person name="Riley R."/>
            <person name="Ohm R."/>
            <person name="Sun H."/>
            <person name="Tunlid A."/>
            <person name="Henrissat B."/>
            <person name="Grigoriev I.V."/>
            <person name="Hibbett D.S."/>
            <person name="Martin F."/>
        </authorList>
    </citation>
    <scope>NUCLEOTIDE SEQUENCE [LARGE SCALE GENOMIC DNA]</scope>
    <source>
        <strain evidence="3">MUT 4182</strain>
    </source>
</reference>
<dbReference type="SUPFAM" id="SSF52047">
    <property type="entry name" value="RNI-like"/>
    <property type="match status" value="2"/>
</dbReference>
<dbReference type="HOGENOM" id="CLU_290215_0_0_1"/>
<dbReference type="Proteomes" id="UP000054248">
    <property type="component" value="Unassembled WGS sequence"/>
</dbReference>
<keyword evidence="3" id="KW-1185">Reference proteome</keyword>
<sequence length="1055" mass="120021">MSIPFLPEEIFLLIVEILVLPYNDQRAPRLNTLRLVCRWWNELLQQTPSLWTYIWNGTNNTYVERALVRSKTLGLKVRVSHWEKVKNQNKQQFWSALLPHVDRWEHEEAIRGDWNSHRWQPIDGLFPWPLSNLESLQIRDFGSSWSPQRFPSARLKHLHIGYSHPSPPQLFSVLGECRELVSLHLSDIYVPLAGHELWEELAPVSLPNLEIISICISPLSAGRKFLETIRIPKCRMMMSLARRIGTGKVPNRAVLEVQGTEQSTYLDCDLRAVDGGRLVRLKLEFYELLGFGELMEEVGPFLHTWVSSFGPNTGWDVRVASYAAESVDDMLSAFATDLPMALTLTIRDPVIPWSIAEPLLILFDSTGDFAFSVSRGAGDMAIWSCVEEFCFQGEQEVGVPVYIFSKRDDIFSDLDPFRNNVTVVYSNLLDAFQEGCGNRIHVIIRKCRTPADEEWFPAEQAKWKLYPRPVFGGTKLQATHTRMKGAFRITRDREQPERLRCGIGCSSTSANRGAKDAQCPVRGLLVYGMPGGEQANNHFPIPSPPVSKAPSGENMPISSLPEEIFIEIVEILILPYNDQRAPRLNTLRLVCRRWDELIQQTPLLWTYIWNGTNNTYVEQALLRSGTLGLKVRVSHWKGVKNRNKERFWSALLPHVNRWEHAELSGVIGDSIPQALAHTAAPRLCSLALDSRRPQVIDGLVPWPLPNLESLKVRNFGFPWTPQQFPSARLKHLYIDLNRKATGLAINSDLLLVQIFDSLRGFQEVVSLHLTGIPFLGYIPEEKLTPISLPNLEVISIGSCPRPIECKLLETLHIPKCRIIVIRPWYWGSTIGQVLKALENLASRIGTTKASNRAVVEVQETPYETHLGCDLRAVDGGGSFMRLRLEVRGVHSMYHELLELAKPFFHNWASSFGPNTGWDIRVISDSLECVAGMLSAFATHFPMASTLTVTHPAIPWFVVEPLLVLFDSTGELPFPCLEHLEMWYCKPFARGIFWILAKRVIRRDTTRDGMTPLRMRIKVPRDLDEIERVELAWLGDQVANLTIEETAMFLYEYSES</sequence>
<evidence type="ECO:0000313" key="2">
    <source>
        <dbReference type="EMBL" id="KIO19265.1"/>
    </source>
</evidence>
<feature type="domain" description="F-box" evidence="1">
    <location>
        <begin position="554"/>
        <end position="608"/>
    </location>
</feature>
<organism evidence="2 3">
    <name type="scientific">Tulasnella calospora MUT 4182</name>
    <dbReference type="NCBI Taxonomy" id="1051891"/>
    <lineage>
        <taxon>Eukaryota</taxon>
        <taxon>Fungi</taxon>
        <taxon>Dikarya</taxon>
        <taxon>Basidiomycota</taxon>
        <taxon>Agaricomycotina</taxon>
        <taxon>Agaricomycetes</taxon>
        <taxon>Cantharellales</taxon>
        <taxon>Tulasnellaceae</taxon>
        <taxon>Tulasnella</taxon>
    </lineage>
</organism>
<dbReference type="AlphaFoldDB" id="A0A0C3PW93"/>
<dbReference type="PANTHER" id="PTHR47186:SF3">
    <property type="entry name" value="OS09G0267800 PROTEIN"/>
    <property type="match status" value="1"/>
</dbReference>
<dbReference type="InterPro" id="IPR001810">
    <property type="entry name" value="F-box_dom"/>
</dbReference>
<accession>A0A0C3PW93</accession>